<organism evidence="1 2">
    <name type="scientific">Klebsiella pneumoniae 30684/NJST258_2</name>
    <dbReference type="NCBI Taxonomy" id="1420013"/>
    <lineage>
        <taxon>Bacteria</taxon>
        <taxon>Pseudomonadati</taxon>
        <taxon>Pseudomonadota</taxon>
        <taxon>Gammaproteobacteria</taxon>
        <taxon>Enterobacterales</taxon>
        <taxon>Enterobacteriaceae</taxon>
        <taxon>Klebsiella/Raoultella group</taxon>
        <taxon>Klebsiella</taxon>
        <taxon>Klebsiella pneumoniae complex</taxon>
    </lineage>
</organism>
<dbReference type="EMBL" id="CP006918">
    <property type="protein sequence ID" value="AHM78716.1"/>
    <property type="molecule type" value="Genomic_DNA"/>
</dbReference>
<accession>W8VFU0</accession>
<proteinExistence type="predicted"/>
<dbReference type="KEGG" id="kps:KPNJ2_01936"/>
<sequence>MQHGEKNSAWVAIAEIVSSRTQFFESGFDKAGWHR</sequence>
<reference evidence="1 2" key="1">
    <citation type="journal article" date="2014" name="Proc. Natl. Acad. Sci. U.S.A.">
        <title>Molecular dissection of the evolution of carbapenem-resistant multilocus sequence type 258 Klebsiella pneumoniae.</title>
        <authorList>
            <person name="Deleo F.R."/>
            <person name="Chen L."/>
            <person name="Porcella S.F."/>
            <person name="Martens C.A."/>
            <person name="Kobayashi S.D."/>
            <person name="Porter A.R."/>
            <person name="Chavda K.D."/>
            <person name="Jacobs M.R."/>
            <person name="Mathema B."/>
            <person name="Olsen R.J."/>
            <person name="Bonomo R.A."/>
            <person name="Musser J.M."/>
            <person name="Kreiswirth B.N."/>
        </authorList>
    </citation>
    <scope>NUCLEOTIDE SEQUENCE [LARGE SCALE GENOMIC DNA]</scope>
    <source>
        <strain evidence="1">30684/NJST258_2</strain>
    </source>
</reference>
<dbReference type="Proteomes" id="UP000019586">
    <property type="component" value="Chromosome"/>
</dbReference>
<protein>
    <submittedName>
        <fullName evidence="1">Uncharacterized protein</fullName>
    </submittedName>
</protein>
<evidence type="ECO:0000313" key="2">
    <source>
        <dbReference type="Proteomes" id="UP000019586"/>
    </source>
</evidence>
<dbReference type="AlphaFoldDB" id="W8VFU0"/>
<gene>
    <name evidence="1" type="ORF">KPNJ2_01936</name>
</gene>
<evidence type="ECO:0000313" key="1">
    <source>
        <dbReference type="EMBL" id="AHM78716.1"/>
    </source>
</evidence>
<name>W8VFU0_KLEPN</name>
<dbReference type="HOGENOM" id="CLU_3365418_0_0_6"/>